<sequence>MNRGNSFFPYAASALCGLIVYVVITVATGKNEAWDDGIYYSAGIPFMSAVAFVLGYLFPAKPWRWAASMAGGQAIGALMFGSSLSLLPLAMIFMAIVSLPQLLAAFIGSKLAPKKVS</sequence>
<feature type="transmembrane region" description="Helical" evidence="1">
    <location>
        <begin position="38"/>
        <end position="58"/>
    </location>
</feature>
<gene>
    <name evidence="2" type="ORF">F0415_08165</name>
</gene>
<evidence type="ECO:0000256" key="1">
    <source>
        <dbReference type="SAM" id="Phobius"/>
    </source>
</evidence>
<accession>A0A5B2Z9R0</accession>
<dbReference type="RefSeq" id="WP_149860723.1">
    <property type="nucleotide sequence ID" value="NZ_VUOD01000005.1"/>
</dbReference>
<proteinExistence type="predicted"/>
<protein>
    <submittedName>
        <fullName evidence="2">Uncharacterized protein</fullName>
    </submittedName>
</protein>
<reference evidence="2 3" key="2">
    <citation type="submission" date="2019-09" db="EMBL/GenBank/DDBJ databases">
        <authorList>
            <person name="Mazur A."/>
        </authorList>
    </citation>
    <scope>NUCLEOTIDE SEQUENCE [LARGE SCALE GENOMIC DNA]</scope>
    <source>
        <strain evidence="2 3">3729k</strain>
    </source>
</reference>
<comment type="caution">
    <text evidence="2">The sequence shown here is derived from an EMBL/GenBank/DDBJ whole genome shotgun (WGS) entry which is preliminary data.</text>
</comment>
<feature type="transmembrane region" description="Helical" evidence="1">
    <location>
        <begin position="7"/>
        <end position="26"/>
    </location>
</feature>
<organism evidence="2 3">
    <name type="scientific">Arenimonas fontis</name>
    <dbReference type="NCBI Taxonomy" id="2608255"/>
    <lineage>
        <taxon>Bacteria</taxon>
        <taxon>Pseudomonadati</taxon>
        <taxon>Pseudomonadota</taxon>
        <taxon>Gammaproteobacteria</taxon>
        <taxon>Lysobacterales</taxon>
        <taxon>Lysobacteraceae</taxon>
        <taxon>Arenimonas</taxon>
    </lineage>
</organism>
<reference evidence="2 3" key="1">
    <citation type="submission" date="2019-09" db="EMBL/GenBank/DDBJ databases">
        <title>Arenimonas chukotkensis sp. nov., a bacterium isolated from Chukotka hot spring, Arctic region, Russia.</title>
        <authorList>
            <person name="Zayulina K.S."/>
            <person name="Prokofeva M.I."/>
            <person name="Elcheninov A.G."/>
            <person name="Novikov A."/>
            <person name="Kochetkova T.V."/>
            <person name="Kublanov I.V."/>
        </authorList>
    </citation>
    <scope>NUCLEOTIDE SEQUENCE [LARGE SCALE GENOMIC DNA]</scope>
    <source>
        <strain evidence="2 3">3729k</strain>
    </source>
</reference>
<evidence type="ECO:0000313" key="2">
    <source>
        <dbReference type="EMBL" id="KAA2284665.1"/>
    </source>
</evidence>
<keyword evidence="1" id="KW-0812">Transmembrane</keyword>
<dbReference type="AlphaFoldDB" id="A0A5B2Z9R0"/>
<name>A0A5B2Z9R0_9GAMM</name>
<keyword evidence="1" id="KW-1133">Transmembrane helix</keyword>
<keyword evidence="3" id="KW-1185">Reference proteome</keyword>
<keyword evidence="1" id="KW-0472">Membrane</keyword>
<evidence type="ECO:0000313" key="3">
    <source>
        <dbReference type="Proteomes" id="UP000322165"/>
    </source>
</evidence>
<dbReference type="Proteomes" id="UP000322165">
    <property type="component" value="Unassembled WGS sequence"/>
</dbReference>
<dbReference type="EMBL" id="VUOD01000005">
    <property type="protein sequence ID" value="KAA2284665.1"/>
    <property type="molecule type" value="Genomic_DNA"/>
</dbReference>